<evidence type="ECO:0000259" key="12">
    <source>
        <dbReference type="PROSITE" id="PS50268"/>
    </source>
</evidence>
<feature type="domain" description="Cadherin" evidence="12">
    <location>
        <begin position="575"/>
        <end position="691"/>
    </location>
</feature>
<keyword evidence="4 9" id="KW-0106">Calcium</keyword>
<evidence type="ECO:0000256" key="8">
    <source>
        <dbReference type="ARBA" id="ARBA00023180"/>
    </source>
</evidence>
<keyword evidence="5" id="KW-0130">Cell adhesion</keyword>
<evidence type="ECO:0000256" key="2">
    <source>
        <dbReference type="ARBA" id="ARBA00022692"/>
    </source>
</evidence>
<feature type="region of interest" description="Disordered" evidence="10">
    <location>
        <begin position="1"/>
        <end position="21"/>
    </location>
</feature>
<keyword evidence="3" id="KW-0677">Repeat</keyword>
<feature type="domain" description="Cadherin" evidence="12">
    <location>
        <begin position="330"/>
        <end position="450"/>
    </location>
</feature>
<dbReference type="SUPFAM" id="SSF49313">
    <property type="entry name" value="Cadherin-like"/>
    <property type="match status" value="6"/>
</dbReference>
<evidence type="ECO:0000256" key="11">
    <source>
        <dbReference type="SAM" id="Phobius"/>
    </source>
</evidence>
<dbReference type="Proteomes" id="UP001651158">
    <property type="component" value="Unassembled WGS sequence"/>
</dbReference>
<dbReference type="PRINTS" id="PR00205">
    <property type="entry name" value="CADHERIN"/>
</dbReference>
<feature type="domain" description="Cadherin" evidence="12">
    <location>
        <begin position="201"/>
        <end position="329"/>
    </location>
</feature>
<dbReference type="PANTHER" id="PTHR24028">
    <property type="entry name" value="CADHERIN-87A"/>
    <property type="match status" value="1"/>
</dbReference>
<dbReference type="PROSITE" id="PS50268">
    <property type="entry name" value="CADHERIN_2"/>
    <property type="match status" value="7"/>
</dbReference>
<organism evidence="13 14">
    <name type="scientific">Taenia crassiceps</name>
    <dbReference type="NCBI Taxonomy" id="6207"/>
    <lineage>
        <taxon>Eukaryota</taxon>
        <taxon>Metazoa</taxon>
        <taxon>Spiralia</taxon>
        <taxon>Lophotrochozoa</taxon>
        <taxon>Platyhelminthes</taxon>
        <taxon>Cestoda</taxon>
        <taxon>Eucestoda</taxon>
        <taxon>Cyclophyllidea</taxon>
        <taxon>Taeniidae</taxon>
        <taxon>Taenia</taxon>
    </lineage>
</organism>
<dbReference type="InterPro" id="IPR013164">
    <property type="entry name" value="Cadherin_N"/>
</dbReference>
<gene>
    <name evidence="13" type="ORF">TcWFU_006034</name>
</gene>
<evidence type="ECO:0000256" key="4">
    <source>
        <dbReference type="ARBA" id="ARBA00022837"/>
    </source>
</evidence>
<dbReference type="InterPro" id="IPR015919">
    <property type="entry name" value="Cadherin-like_sf"/>
</dbReference>
<evidence type="ECO:0000256" key="7">
    <source>
        <dbReference type="ARBA" id="ARBA00023136"/>
    </source>
</evidence>
<feature type="domain" description="Cadherin" evidence="12">
    <location>
        <begin position="692"/>
        <end position="806"/>
    </location>
</feature>
<evidence type="ECO:0000256" key="5">
    <source>
        <dbReference type="ARBA" id="ARBA00022889"/>
    </source>
</evidence>
<keyword evidence="14" id="KW-1185">Reference proteome</keyword>
<accession>A0ABR4QRP0</accession>
<dbReference type="EMBL" id="JAKROA010000001">
    <property type="protein sequence ID" value="KAL5112252.1"/>
    <property type="molecule type" value="Genomic_DNA"/>
</dbReference>
<evidence type="ECO:0000256" key="3">
    <source>
        <dbReference type="ARBA" id="ARBA00022737"/>
    </source>
</evidence>
<dbReference type="PANTHER" id="PTHR24028:SF146">
    <property type="entry name" value="CADHERIN 96CB, ISOFORM D-RELATED"/>
    <property type="match status" value="1"/>
</dbReference>
<keyword evidence="8" id="KW-0325">Glycoprotein</keyword>
<dbReference type="SMART" id="SM00112">
    <property type="entry name" value="CA"/>
    <property type="match status" value="6"/>
</dbReference>
<dbReference type="InterPro" id="IPR020894">
    <property type="entry name" value="Cadherin_CS"/>
</dbReference>
<dbReference type="InterPro" id="IPR050174">
    <property type="entry name" value="Protocadherin/Cadherin-CA"/>
</dbReference>
<keyword evidence="6 11" id="KW-1133">Transmembrane helix</keyword>
<proteinExistence type="predicted"/>
<evidence type="ECO:0000256" key="10">
    <source>
        <dbReference type="SAM" id="MobiDB-lite"/>
    </source>
</evidence>
<dbReference type="CDD" id="cd11304">
    <property type="entry name" value="Cadherin_repeat"/>
    <property type="match status" value="6"/>
</dbReference>
<feature type="transmembrane region" description="Helical" evidence="11">
    <location>
        <begin position="30"/>
        <end position="52"/>
    </location>
</feature>
<feature type="domain" description="Cadherin" evidence="12">
    <location>
        <begin position="459"/>
        <end position="574"/>
    </location>
</feature>
<dbReference type="Pfam" id="PF00028">
    <property type="entry name" value="Cadherin"/>
    <property type="match status" value="5"/>
</dbReference>
<dbReference type="Pfam" id="PF08266">
    <property type="entry name" value="Cadherin_2"/>
    <property type="match status" value="1"/>
</dbReference>
<feature type="domain" description="Cadherin" evidence="12">
    <location>
        <begin position="56"/>
        <end position="200"/>
    </location>
</feature>
<evidence type="ECO:0000313" key="13">
    <source>
        <dbReference type="EMBL" id="KAL5112252.1"/>
    </source>
</evidence>
<name>A0ABR4QRP0_9CEST</name>
<comment type="subcellular location">
    <subcellularLocation>
        <location evidence="1">Membrane</location>
        <topology evidence="1">Single-pass membrane protein</topology>
    </subcellularLocation>
</comment>
<protein>
    <submittedName>
        <fullName evidence="13">Protocadherin-9</fullName>
    </submittedName>
</protein>
<keyword evidence="7 11" id="KW-0472">Membrane</keyword>
<dbReference type="PROSITE" id="PS00232">
    <property type="entry name" value="CADHERIN_1"/>
    <property type="match status" value="1"/>
</dbReference>
<evidence type="ECO:0000313" key="14">
    <source>
        <dbReference type="Proteomes" id="UP001651158"/>
    </source>
</evidence>
<feature type="transmembrane region" description="Helical" evidence="11">
    <location>
        <begin position="958"/>
        <end position="982"/>
    </location>
</feature>
<feature type="domain" description="Cadherin" evidence="12">
    <location>
        <begin position="812"/>
        <end position="926"/>
    </location>
</feature>
<keyword evidence="2 11" id="KW-0812">Transmembrane</keyword>
<evidence type="ECO:0000256" key="6">
    <source>
        <dbReference type="ARBA" id="ARBA00022989"/>
    </source>
</evidence>
<dbReference type="Gene3D" id="2.60.40.60">
    <property type="entry name" value="Cadherins"/>
    <property type="match status" value="7"/>
</dbReference>
<evidence type="ECO:0000256" key="1">
    <source>
        <dbReference type="ARBA" id="ARBA00004167"/>
    </source>
</evidence>
<reference evidence="13 14" key="1">
    <citation type="journal article" date="2022" name="Front. Cell. Infect. Microbiol.">
        <title>The Genomes of Two Strains of Taenia crassiceps the Animal Model for the Study of Human Cysticercosis.</title>
        <authorList>
            <person name="Bobes R.J."/>
            <person name="Estrada K."/>
            <person name="Rios-Valencia D.G."/>
            <person name="Calderon-Gallegos A."/>
            <person name="de la Torre P."/>
            <person name="Carrero J.C."/>
            <person name="Sanchez-Flores A."/>
            <person name="Laclette J.P."/>
        </authorList>
    </citation>
    <scope>NUCLEOTIDE SEQUENCE [LARGE SCALE GENOMIC DNA]</scope>
    <source>
        <strain evidence="13">WFUcys</strain>
    </source>
</reference>
<dbReference type="InterPro" id="IPR002126">
    <property type="entry name" value="Cadherin-like_dom"/>
</dbReference>
<evidence type="ECO:0000256" key="9">
    <source>
        <dbReference type="PROSITE-ProRule" id="PRU00043"/>
    </source>
</evidence>
<sequence length="1295" mass="141688">MSRRTSELDGLEVRSGSGWPHSPDDMPSEVFSIFTTSIVTFIIPLLLLHVAYTDAQKASVAFVINEELPIGDRVGSLTEKLALDITSRREVNFVPLTDLRLVNFNRTSGLITVRQRIDRESLCKETGACCPGQSSISPPVSTFHDVLLPHLSDVQYPGCAIKMLVMDQRQRVPSSSQSQEHQLIQVVIYVNDLNDNPPAWSPDRLELEIPEHTVIGRKFQLPEATDPDQGPEHTVQSYRLIPSEPHDHESMVRGLGSDAFELSSELIERSPGAPYKFTLGLKVKADLDREKQSAYYFLLIATDGGSPQLTGSLSVIIRITDINDQTPYFRQTNPSVEILENTAVGTQIYTAVAIDDDPSDANRLEYRMGSTASAEVQRLFSIDSRIGSVVVSGDVDYESAPILPNRDSKDPLFPNDYGYIIPIEVTDKAHIAETKLRVHVLNTNDNPPTISIQSPLQRSISKGEFYIREDAPVGTLVATITMSDADERAGSEREFPNRASLPYCSTTNTFFTVQPLHSAMRNLFKLVTSKPLDHETKSTHGITIVCHDAGQPVLSTKQYLTVRLEDVNDSPPAFEKAVYYARISEGLPVHTPILKVHASDADSGEVAEVRYRFVSSGHQMDYDSMVLLDEKSGQIRSGAVFDRESIKSINFTVEAVDCAGANRTSCGGRVNTATTEVIVLIEDINDCPPEFEQQSYEFTIEEGHVSKVPVGKVHATDRDADGKNNRVRYQISDEGTSAHLEGIQPSRLFTITPTGEIYTNSMPIDREQIPLLTFSVVAMDSGEPPLSAFATVVIRIEDVNDNGPQWIYPPPGPQAASINISAYSTAGMVVARLEAIDLDIGVNGQIEYEIIRGNSQKYFDLDRLSGTLYLTKALEVNNDNNSTNIQPTPSSFALSLKATDGGDPPRSNTSLLRIIVQSIDAFPPDGHSLDLVRTNGKNQHFSSNSYFKQQGGYVDRDLLIMIVMIIITLLVSVLLIMAIVLLRCRQIHSARETGIDPQMAGSTSTGVGIVRVAQVKPRAWLPPPSQDSSAKSGFTLESSKSGTTAFDGHSHYMTTAGHYLAAETTLKSADGAFGRFSPTLIVSQNPSVSTTTTFQRANHGTEPSPTGAMVYAAETVAGNLSPRYVQHMCATLPNNVTSATPAAVVGSKTGLDSTGRCYMTLNPELYEIEYPYGQLKYHSGAYHQSPRRMNPSGACGGFVKSTPNIIDIEPPPPVATFGESVEAPQGEIQKRCRFKINPSGSQLTPVLGNFDTSESTEETVDGVEVEVDSIHMKRLRNVGRNSGVFGEDTLLVDIH</sequence>
<comment type="caution">
    <text evidence="13">The sequence shown here is derived from an EMBL/GenBank/DDBJ whole genome shotgun (WGS) entry which is preliminary data.</text>
</comment>